<feature type="chain" id="PRO_5046808845" description="Gram-positive cocci surface proteins LPxTG domain-containing protein" evidence="3">
    <location>
        <begin position="27"/>
        <end position="288"/>
    </location>
</feature>
<dbReference type="EMBL" id="BAAAUD010000039">
    <property type="protein sequence ID" value="GAA2949556.1"/>
    <property type="molecule type" value="Genomic_DNA"/>
</dbReference>
<feature type="compositionally biased region" description="Basic and acidic residues" evidence="1">
    <location>
        <begin position="130"/>
        <end position="205"/>
    </location>
</feature>
<evidence type="ECO:0000313" key="5">
    <source>
        <dbReference type="Proteomes" id="UP001500403"/>
    </source>
</evidence>
<feature type="region of interest" description="Disordered" evidence="1">
    <location>
        <begin position="82"/>
        <end position="103"/>
    </location>
</feature>
<comment type="caution">
    <text evidence="4">The sequence shown here is derived from an EMBL/GenBank/DDBJ whole genome shotgun (WGS) entry which is preliminary data.</text>
</comment>
<evidence type="ECO:0000256" key="3">
    <source>
        <dbReference type="SAM" id="SignalP"/>
    </source>
</evidence>
<feature type="signal peptide" evidence="3">
    <location>
        <begin position="1"/>
        <end position="26"/>
    </location>
</feature>
<feature type="transmembrane region" description="Helical" evidence="2">
    <location>
        <begin position="259"/>
        <end position="278"/>
    </location>
</feature>
<protein>
    <recommendedName>
        <fullName evidence="6">Gram-positive cocci surface proteins LPxTG domain-containing protein</fullName>
    </recommendedName>
</protein>
<keyword evidence="2" id="KW-0812">Transmembrane</keyword>
<keyword evidence="2" id="KW-1133">Transmembrane helix</keyword>
<dbReference type="Proteomes" id="UP001500403">
    <property type="component" value="Unassembled WGS sequence"/>
</dbReference>
<proteinExistence type="predicted"/>
<keyword evidence="5" id="KW-1185">Reference proteome</keyword>
<name>A0ABN3XD02_9ACTN</name>
<organism evidence="4 5">
    <name type="scientific">Streptomyces enissocaesilis</name>
    <dbReference type="NCBI Taxonomy" id="332589"/>
    <lineage>
        <taxon>Bacteria</taxon>
        <taxon>Bacillati</taxon>
        <taxon>Actinomycetota</taxon>
        <taxon>Actinomycetes</taxon>
        <taxon>Kitasatosporales</taxon>
        <taxon>Streptomycetaceae</taxon>
        <taxon>Streptomyces</taxon>
        <taxon>Streptomyces rochei group</taxon>
    </lineage>
</organism>
<evidence type="ECO:0000313" key="4">
    <source>
        <dbReference type="EMBL" id="GAA2949556.1"/>
    </source>
</evidence>
<keyword evidence="2" id="KW-0472">Membrane</keyword>
<feature type="region of interest" description="Disordered" evidence="1">
    <location>
        <begin position="129"/>
        <end position="256"/>
    </location>
</feature>
<feature type="compositionally biased region" description="Low complexity" evidence="1">
    <location>
        <begin position="213"/>
        <end position="231"/>
    </location>
</feature>
<evidence type="ECO:0008006" key="6">
    <source>
        <dbReference type="Google" id="ProtNLM"/>
    </source>
</evidence>
<accession>A0ABN3XD02</accession>
<keyword evidence="3" id="KW-0732">Signal</keyword>
<reference evidence="4 5" key="1">
    <citation type="journal article" date="2019" name="Int. J. Syst. Evol. Microbiol.">
        <title>The Global Catalogue of Microorganisms (GCM) 10K type strain sequencing project: providing services to taxonomists for standard genome sequencing and annotation.</title>
        <authorList>
            <consortium name="The Broad Institute Genomics Platform"/>
            <consortium name="The Broad Institute Genome Sequencing Center for Infectious Disease"/>
            <person name="Wu L."/>
            <person name="Ma J."/>
        </authorList>
    </citation>
    <scope>NUCLEOTIDE SEQUENCE [LARGE SCALE GENOMIC DNA]</scope>
    <source>
        <strain evidence="4 5">JCM 9088</strain>
    </source>
</reference>
<gene>
    <name evidence="4" type="ORF">GCM10010446_38420</name>
</gene>
<evidence type="ECO:0000256" key="1">
    <source>
        <dbReference type="SAM" id="MobiDB-lite"/>
    </source>
</evidence>
<evidence type="ECO:0000256" key="2">
    <source>
        <dbReference type="SAM" id="Phobius"/>
    </source>
</evidence>
<dbReference type="NCBIfam" id="TIGR01167">
    <property type="entry name" value="LPXTG_anchor"/>
    <property type="match status" value="1"/>
</dbReference>
<sequence length="288" mass="29374">MRTLIPSGALVTAVTASLLLAPSAHATPKGDNGTVKIHDSTTGEELRKNEPKVCSFYLDAFGFDAAQKVDWHIEAWANNTAPKGETVKSGSLTLDGSGHERTEDMVLPDGQYKLFWNFEGENGKAKHKVFKTDCATEDKPGEGKPEKPGKPDEKPGEEPGEEPGGKPGDEPGDKPGDEPGSKPGDEPGSKPGDEPGSKPGDKPGDEPAEEPSAEPTPAGDGEQPDSSASPAAPAPASPAPSGQGDASGDLAETGSGAPVGALAAAAAALVAAGGYLVMRRRKAQAQAQ</sequence>